<dbReference type="EMBL" id="JAEHOE010000034">
    <property type="protein sequence ID" value="KAG2493943.1"/>
    <property type="molecule type" value="Genomic_DNA"/>
</dbReference>
<feature type="domain" description="Aminotransferase class I/classII large" evidence="3">
    <location>
        <begin position="70"/>
        <end position="371"/>
    </location>
</feature>
<dbReference type="Gene3D" id="3.40.640.10">
    <property type="entry name" value="Type I PLP-dependent aspartate aminotransferase-like (Major domain)"/>
    <property type="match status" value="1"/>
</dbReference>
<dbReference type="InterPro" id="IPR015424">
    <property type="entry name" value="PyrdxlP-dep_Trfase"/>
</dbReference>
<comment type="similarity">
    <text evidence="1">Belongs to the class-I pyridoxal-phosphate-dependent aminotransferase family.</text>
</comment>
<dbReference type="InterPro" id="IPR004838">
    <property type="entry name" value="NHTrfase_class1_PyrdxlP-BS"/>
</dbReference>
<gene>
    <name evidence="4" type="ORF">HYH03_007873</name>
</gene>
<protein>
    <recommendedName>
        <fullName evidence="3">Aminotransferase class I/classII large domain-containing protein</fullName>
    </recommendedName>
</protein>
<keyword evidence="2" id="KW-0663">Pyridoxal phosphate</keyword>
<dbReference type="InterPro" id="IPR015421">
    <property type="entry name" value="PyrdxlP-dep_Trfase_major"/>
</dbReference>
<dbReference type="Gene3D" id="3.90.1150.10">
    <property type="entry name" value="Aspartate Aminotransferase, domain 1"/>
    <property type="match status" value="1"/>
</dbReference>
<evidence type="ECO:0000313" key="5">
    <source>
        <dbReference type="Proteomes" id="UP000612055"/>
    </source>
</evidence>
<keyword evidence="5" id="KW-1185">Reference proteome</keyword>
<dbReference type="PANTHER" id="PTHR43510">
    <property type="entry name" value="AMINOTRANSFERASE FUNCTION, HYPOTHETICAL (EUROFUNG)"/>
    <property type="match status" value="1"/>
</dbReference>
<name>A0A835Y3E0_9CHLO</name>
<organism evidence="4 5">
    <name type="scientific">Edaphochlamys debaryana</name>
    <dbReference type="NCBI Taxonomy" id="47281"/>
    <lineage>
        <taxon>Eukaryota</taxon>
        <taxon>Viridiplantae</taxon>
        <taxon>Chlorophyta</taxon>
        <taxon>core chlorophytes</taxon>
        <taxon>Chlorophyceae</taxon>
        <taxon>CS clade</taxon>
        <taxon>Chlamydomonadales</taxon>
        <taxon>Chlamydomonadales incertae sedis</taxon>
        <taxon>Edaphochlamys</taxon>
    </lineage>
</organism>
<dbReference type="OrthoDB" id="7042322at2759"/>
<accession>A0A835Y3E0</accession>
<dbReference type="GO" id="GO:0003824">
    <property type="term" value="F:catalytic activity"/>
    <property type="evidence" value="ECO:0007669"/>
    <property type="project" value="InterPro"/>
</dbReference>
<dbReference type="InterPro" id="IPR015422">
    <property type="entry name" value="PyrdxlP-dep_Trfase_small"/>
</dbReference>
<evidence type="ECO:0000256" key="2">
    <source>
        <dbReference type="ARBA" id="ARBA00022898"/>
    </source>
</evidence>
<dbReference type="PROSITE" id="PS00105">
    <property type="entry name" value="AA_TRANSFER_CLASS_1"/>
    <property type="match status" value="1"/>
</dbReference>
<dbReference type="SUPFAM" id="SSF53383">
    <property type="entry name" value="PLP-dependent transferases"/>
    <property type="match status" value="1"/>
</dbReference>
<comment type="caution">
    <text evidence="4">The sequence shown here is derived from an EMBL/GenBank/DDBJ whole genome shotgun (WGS) entry which is preliminary data.</text>
</comment>
<sequence>MASASAAPAEGSMRAGDATELPPFKLERYFAKWEFTAPHLLCCSDCEPLQLGELLGLADKDSLSRWENLRLSYGETRGMPELREEIAKLYDSVTPDNVIVAAPQECVYLAMRALLRPGDHVVVTYPGYQSLYQMALSLGCEVELWGLELGPEGAAAFDVEKFKALLRPTTRLAVVNFPHNPSGWLPGGAQWGDIVGACRGVGAHLFSDEIYRLMEFDPAARLPAAADVYDKAISLGGLSKAFGLPGLRVGWLAVQPAMRPFLDRVAELRDYTTICGSQPSELLGLVALRAREAVLERSMRTVRGNLEVLAAFMKEWSHVFRYSPPAAGSVGFPSLQPLYRPGESVEAFCDRLVQACGVLLLPASVYDHCPSEAGRHFRVGLGRRDLPACLEVLRGFLREEAGLGPGGAEGQGGAAEAVQAE</sequence>
<dbReference type="AlphaFoldDB" id="A0A835Y3E0"/>
<evidence type="ECO:0000259" key="3">
    <source>
        <dbReference type="Pfam" id="PF00155"/>
    </source>
</evidence>
<dbReference type="Pfam" id="PF00155">
    <property type="entry name" value="Aminotran_1_2"/>
    <property type="match status" value="1"/>
</dbReference>
<dbReference type="Proteomes" id="UP000612055">
    <property type="component" value="Unassembled WGS sequence"/>
</dbReference>
<dbReference type="GO" id="GO:0030170">
    <property type="term" value="F:pyridoxal phosphate binding"/>
    <property type="evidence" value="ECO:0007669"/>
    <property type="project" value="InterPro"/>
</dbReference>
<proteinExistence type="inferred from homology"/>
<dbReference type="PANTHER" id="PTHR43510:SF1">
    <property type="entry name" value="AMINOTRANSFERASE FUNCTION, HYPOTHETICAL (EUROFUNG)"/>
    <property type="match status" value="1"/>
</dbReference>
<reference evidence="4" key="1">
    <citation type="journal article" date="2020" name="bioRxiv">
        <title>Comparative genomics of Chlamydomonas.</title>
        <authorList>
            <person name="Craig R.J."/>
            <person name="Hasan A.R."/>
            <person name="Ness R.W."/>
            <person name="Keightley P.D."/>
        </authorList>
    </citation>
    <scope>NUCLEOTIDE SEQUENCE</scope>
    <source>
        <strain evidence="4">CCAP 11/70</strain>
    </source>
</reference>
<dbReference type="InterPro" id="IPR004839">
    <property type="entry name" value="Aminotransferase_I/II_large"/>
</dbReference>
<dbReference type="CDD" id="cd00609">
    <property type="entry name" value="AAT_like"/>
    <property type="match status" value="1"/>
</dbReference>
<evidence type="ECO:0000313" key="4">
    <source>
        <dbReference type="EMBL" id="KAG2493943.1"/>
    </source>
</evidence>
<evidence type="ECO:0000256" key="1">
    <source>
        <dbReference type="ARBA" id="ARBA00007441"/>
    </source>
</evidence>